<dbReference type="Pfam" id="PF13499">
    <property type="entry name" value="EF-hand_7"/>
    <property type="match status" value="1"/>
</dbReference>
<dbReference type="PROSITE" id="PS50222">
    <property type="entry name" value="EF_HAND_2"/>
    <property type="match status" value="3"/>
</dbReference>
<dbReference type="Proteomes" id="UP001642409">
    <property type="component" value="Unassembled WGS sequence"/>
</dbReference>
<feature type="domain" description="EF-hand" evidence="2">
    <location>
        <begin position="1"/>
        <end position="34"/>
    </location>
</feature>
<evidence type="ECO:0000256" key="1">
    <source>
        <dbReference type="ARBA" id="ARBA00022837"/>
    </source>
</evidence>
<gene>
    <name evidence="3" type="ORF">HINF_LOCUS32523</name>
    <name evidence="4" type="ORF">HINF_LOCUS43603</name>
</gene>
<keyword evidence="5" id="KW-1185">Reference proteome</keyword>
<dbReference type="Gene3D" id="1.10.238.10">
    <property type="entry name" value="EF-hand"/>
    <property type="match status" value="1"/>
</dbReference>
<dbReference type="EMBL" id="CATOUU010000735">
    <property type="protein sequence ID" value="CAI9944878.1"/>
    <property type="molecule type" value="Genomic_DNA"/>
</dbReference>
<evidence type="ECO:0000313" key="3">
    <source>
        <dbReference type="EMBL" id="CAI9944878.1"/>
    </source>
</evidence>
<accession>A0AA86UMQ7</accession>
<protein>
    <submittedName>
        <fullName evidence="3">Calmodulin</fullName>
    </submittedName>
</protein>
<proteinExistence type="predicted"/>
<name>A0AA86UMQ7_9EUKA</name>
<reference evidence="4 5" key="2">
    <citation type="submission" date="2024-07" db="EMBL/GenBank/DDBJ databases">
        <authorList>
            <person name="Akdeniz Z."/>
        </authorList>
    </citation>
    <scope>NUCLEOTIDE SEQUENCE [LARGE SCALE GENOMIC DNA]</scope>
</reference>
<feature type="domain" description="EF-hand" evidence="2">
    <location>
        <begin position="71"/>
        <end position="106"/>
    </location>
</feature>
<evidence type="ECO:0000313" key="4">
    <source>
        <dbReference type="EMBL" id="CAL6049848.1"/>
    </source>
</evidence>
<organism evidence="3">
    <name type="scientific">Hexamita inflata</name>
    <dbReference type="NCBI Taxonomy" id="28002"/>
    <lineage>
        <taxon>Eukaryota</taxon>
        <taxon>Metamonada</taxon>
        <taxon>Diplomonadida</taxon>
        <taxon>Hexamitidae</taxon>
        <taxon>Hexamitinae</taxon>
        <taxon>Hexamita</taxon>
    </lineage>
</organism>
<dbReference type="PROSITE" id="PS00018">
    <property type="entry name" value="EF_HAND_1"/>
    <property type="match status" value="2"/>
</dbReference>
<dbReference type="InterPro" id="IPR018247">
    <property type="entry name" value="EF_Hand_1_Ca_BS"/>
</dbReference>
<dbReference type="SMART" id="SM00054">
    <property type="entry name" value="EFh"/>
    <property type="match status" value="2"/>
</dbReference>
<evidence type="ECO:0000259" key="2">
    <source>
        <dbReference type="PROSITE" id="PS50222"/>
    </source>
</evidence>
<feature type="domain" description="EF-hand" evidence="2">
    <location>
        <begin position="35"/>
        <end position="70"/>
    </location>
</feature>
<dbReference type="SUPFAM" id="SSF47473">
    <property type="entry name" value="EF-hand"/>
    <property type="match status" value="1"/>
</dbReference>
<comment type="caution">
    <text evidence="3">The sequence shown here is derived from an EMBL/GenBank/DDBJ whole genome shotgun (WGS) entry which is preliminary data.</text>
</comment>
<dbReference type="InterPro" id="IPR002048">
    <property type="entry name" value="EF_hand_dom"/>
</dbReference>
<dbReference type="EMBL" id="CAXDID020000182">
    <property type="protein sequence ID" value="CAL6049848.1"/>
    <property type="molecule type" value="Genomic_DNA"/>
</dbReference>
<sequence length="143" mass="16672">MSYSKILFEKYDTNKDLKLQIDEVEKSLIDLGKSYTKQEIAILIKAFDENDNGALEFEEFDQLCYAVEQIGSMQLEEVLFYRADKDRNGTIDQDEYLDLMIKMKLQYSKEQLLKFAKGICGDDVEIEPQQFKTIVRTIKSATK</sequence>
<dbReference type="InterPro" id="IPR011992">
    <property type="entry name" value="EF-hand-dom_pair"/>
</dbReference>
<reference evidence="3" key="1">
    <citation type="submission" date="2023-06" db="EMBL/GenBank/DDBJ databases">
        <authorList>
            <person name="Kurt Z."/>
        </authorList>
    </citation>
    <scope>NUCLEOTIDE SEQUENCE</scope>
</reference>
<evidence type="ECO:0000313" key="5">
    <source>
        <dbReference type="Proteomes" id="UP001642409"/>
    </source>
</evidence>
<dbReference type="GO" id="GO:0005509">
    <property type="term" value="F:calcium ion binding"/>
    <property type="evidence" value="ECO:0007669"/>
    <property type="project" value="InterPro"/>
</dbReference>
<dbReference type="AlphaFoldDB" id="A0AA86UMQ7"/>
<dbReference type="Pfam" id="PF13202">
    <property type="entry name" value="EF-hand_5"/>
    <property type="match status" value="1"/>
</dbReference>
<keyword evidence="1" id="KW-0106">Calcium</keyword>